<dbReference type="InterPro" id="IPR002048">
    <property type="entry name" value="EF_hand_dom"/>
</dbReference>
<evidence type="ECO:0000313" key="5">
    <source>
        <dbReference type="EMBL" id="KAK7910163.1"/>
    </source>
</evidence>
<name>A0AAW0P0D2_9GOBI</name>
<gene>
    <name evidence="5" type="ORF">WMY93_014847</name>
</gene>
<keyword evidence="1" id="KW-0479">Metal-binding</keyword>
<keyword evidence="2" id="KW-0106">Calcium</keyword>
<evidence type="ECO:0000259" key="4">
    <source>
        <dbReference type="PROSITE" id="PS50222"/>
    </source>
</evidence>
<dbReference type="AlphaFoldDB" id="A0AAW0P0D2"/>
<feature type="domain" description="EF-hand" evidence="4">
    <location>
        <begin position="57"/>
        <end position="92"/>
    </location>
</feature>
<comment type="caution">
    <text evidence="5">The sequence shown here is derived from an EMBL/GenBank/DDBJ whole genome shotgun (WGS) entry which is preliminary data.</text>
</comment>
<feature type="compositionally biased region" description="Basic and acidic residues" evidence="3">
    <location>
        <begin position="47"/>
        <end position="56"/>
    </location>
</feature>
<dbReference type="InterPro" id="IPR018247">
    <property type="entry name" value="EF_Hand_1_Ca_BS"/>
</dbReference>
<accession>A0AAW0P0D2</accession>
<evidence type="ECO:0000256" key="3">
    <source>
        <dbReference type="SAM" id="MobiDB-lite"/>
    </source>
</evidence>
<evidence type="ECO:0000256" key="2">
    <source>
        <dbReference type="ARBA" id="ARBA00022837"/>
    </source>
</evidence>
<proteinExistence type="predicted"/>
<evidence type="ECO:0000313" key="6">
    <source>
        <dbReference type="Proteomes" id="UP001460270"/>
    </source>
</evidence>
<feature type="region of interest" description="Disordered" evidence="3">
    <location>
        <begin position="1"/>
        <end position="56"/>
    </location>
</feature>
<protein>
    <recommendedName>
        <fullName evidence="4">EF-hand domain-containing protein</fullName>
    </recommendedName>
</protein>
<dbReference type="SMART" id="SM00054">
    <property type="entry name" value="EFh"/>
    <property type="match status" value="1"/>
</dbReference>
<organism evidence="5 6">
    <name type="scientific">Mugilogobius chulae</name>
    <name type="common">yellowstripe goby</name>
    <dbReference type="NCBI Taxonomy" id="88201"/>
    <lineage>
        <taxon>Eukaryota</taxon>
        <taxon>Metazoa</taxon>
        <taxon>Chordata</taxon>
        <taxon>Craniata</taxon>
        <taxon>Vertebrata</taxon>
        <taxon>Euteleostomi</taxon>
        <taxon>Actinopterygii</taxon>
        <taxon>Neopterygii</taxon>
        <taxon>Teleostei</taxon>
        <taxon>Neoteleostei</taxon>
        <taxon>Acanthomorphata</taxon>
        <taxon>Gobiaria</taxon>
        <taxon>Gobiiformes</taxon>
        <taxon>Gobioidei</taxon>
        <taxon>Gobiidae</taxon>
        <taxon>Gobionellinae</taxon>
        <taxon>Mugilogobius</taxon>
    </lineage>
</organism>
<dbReference type="InterPro" id="IPR011992">
    <property type="entry name" value="EF-hand-dom_pair"/>
</dbReference>
<dbReference type="PROSITE" id="PS50222">
    <property type="entry name" value="EF_HAND_2"/>
    <property type="match status" value="1"/>
</dbReference>
<feature type="compositionally biased region" description="Basic residues" evidence="3">
    <location>
        <begin position="26"/>
        <end position="35"/>
    </location>
</feature>
<sequence length="121" mass="13480">MDRHGASPLCPPAPVPEGDPEGVRPARLRRQRQHHSVQERGQGAFQERARAHDGGSKFPVKLKDFFEVMDQNGDQKLDFPEFMAMLGFIACVSNNRLCERPPERCGVTPQVCEPVNPTCLG</sequence>
<reference evidence="6" key="1">
    <citation type="submission" date="2024-04" db="EMBL/GenBank/DDBJ databases">
        <title>Salinicola lusitanus LLJ914,a marine bacterium isolated from the Okinawa Trough.</title>
        <authorList>
            <person name="Li J."/>
        </authorList>
    </citation>
    <scope>NUCLEOTIDE SEQUENCE [LARGE SCALE GENOMIC DNA]</scope>
</reference>
<dbReference type="Gene3D" id="1.10.238.10">
    <property type="entry name" value="EF-hand"/>
    <property type="match status" value="1"/>
</dbReference>
<dbReference type="PROSITE" id="PS00018">
    <property type="entry name" value="EF_HAND_1"/>
    <property type="match status" value="1"/>
</dbReference>
<dbReference type="Proteomes" id="UP001460270">
    <property type="component" value="Unassembled WGS sequence"/>
</dbReference>
<dbReference type="EMBL" id="JBBPFD010000010">
    <property type="protein sequence ID" value="KAK7910163.1"/>
    <property type="molecule type" value="Genomic_DNA"/>
</dbReference>
<dbReference type="GO" id="GO:0005509">
    <property type="term" value="F:calcium ion binding"/>
    <property type="evidence" value="ECO:0007669"/>
    <property type="project" value="InterPro"/>
</dbReference>
<evidence type="ECO:0000256" key="1">
    <source>
        <dbReference type="ARBA" id="ARBA00022723"/>
    </source>
</evidence>
<dbReference type="SUPFAM" id="SSF47473">
    <property type="entry name" value="EF-hand"/>
    <property type="match status" value="1"/>
</dbReference>
<keyword evidence="6" id="KW-1185">Reference proteome</keyword>